<keyword evidence="2" id="KW-1185">Reference proteome</keyword>
<evidence type="ECO:0000313" key="1">
    <source>
        <dbReference type="EMBL" id="ATQ69616.1"/>
    </source>
</evidence>
<dbReference type="EMBL" id="CP023737">
    <property type="protein sequence ID" value="ATQ69616.1"/>
    <property type="molecule type" value="Genomic_DNA"/>
</dbReference>
<dbReference type="Proteomes" id="UP000230709">
    <property type="component" value="Chromosome"/>
</dbReference>
<proteinExistence type="predicted"/>
<evidence type="ECO:0000313" key="2">
    <source>
        <dbReference type="Proteomes" id="UP000230709"/>
    </source>
</evidence>
<gene>
    <name evidence="1" type="ORF">CQW49_18290</name>
</gene>
<organism evidence="1 2">
    <name type="scientific">Methylosinus trichosporium (strain ATCC 35070 / NCIMB 11131 / UNIQEM 75 / OB3b)</name>
    <dbReference type="NCBI Taxonomy" id="595536"/>
    <lineage>
        <taxon>Bacteria</taxon>
        <taxon>Pseudomonadati</taxon>
        <taxon>Pseudomonadota</taxon>
        <taxon>Alphaproteobacteria</taxon>
        <taxon>Hyphomicrobiales</taxon>
        <taxon>Methylocystaceae</taxon>
        <taxon>Methylosinus</taxon>
    </lineage>
</organism>
<dbReference type="AlphaFoldDB" id="A0A2D2D3T4"/>
<accession>A0A2D2D3T4</accession>
<name>A0A2D2D3T4_METT3</name>
<protein>
    <submittedName>
        <fullName evidence="1">Uncharacterized protein</fullName>
    </submittedName>
</protein>
<sequence length="71" mass="7715">MAGAEISEVRQPCVTRDVETRPGWSDFLVIPFICEFLAGAGECRARAPECGSHWLRDAIGDPAALQEAKIV</sequence>
<reference evidence="2" key="1">
    <citation type="submission" date="2017-10" db="EMBL/GenBank/DDBJ databases">
        <title>Completed PacBio SMRT sequence of Methylosinus trichosporium OB3b reveals presence of a third large plasmid.</title>
        <authorList>
            <person name="Charles T.C."/>
            <person name="Lynch M.D.J."/>
            <person name="Heil J.R."/>
            <person name="Cheng J."/>
        </authorList>
    </citation>
    <scope>NUCLEOTIDE SEQUENCE [LARGE SCALE GENOMIC DNA]</scope>
    <source>
        <strain evidence="2">OB3b</strain>
    </source>
</reference>
<dbReference type="KEGG" id="mtw:CQW49_18290"/>